<evidence type="ECO:0000313" key="2">
    <source>
        <dbReference type="EMBL" id="RKP24225.1"/>
    </source>
</evidence>
<dbReference type="OrthoDB" id="4739136at2759"/>
<sequence>ERERQQVKKRKEKDGRTITRLSDIRRQEKAEKFGLVAMDDLRELSDEPLPFRGVFMLPPEEGFPISRVLGPNGKPLDDLRHELGCRIIFTETEARERVAAKSYELVREVLSRLSIHMVKRLLQERFFDVMEKPMEITTERVRDDFIPWDLPADETWLRTPTVLKGILSGDLHHHRRLVELRENLETNLQRYIRKFTQCAALHDGSAKMRICLGTCLVSDLMLRLQDLNPSVALKEIFVTHKALMFFSRRLSRSSQQIDAFTSRLPRSFQRVDDDSSISYTFLCEHRPAMASIGPKTVWPNVKLRVWFTPEGQPSRWEAIIGERRELDLNIIYPNNDYYVKPDWRLEATTWLHSPVKADSEFGRLVGRMRINGRDQLEYSNTNMLVVQQVTRKTRVIYESADDFQLEVTRAQVWCCDPEVDGRDMPTPLIAKPEYESYGATIWPLLWKRLLDENRYALTGTIPGYKEEEFFANHYISKLVDTVHSIQNALGSVLVH</sequence>
<dbReference type="Pfam" id="PF25482">
    <property type="entry name" value="DUF7905"/>
    <property type="match status" value="1"/>
</dbReference>
<dbReference type="InterPro" id="IPR057227">
    <property type="entry name" value="DUF7905"/>
</dbReference>
<feature type="non-terminal residue" evidence="2">
    <location>
        <position position="1"/>
    </location>
</feature>
<dbReference type="Proteomes" id="UP000278143">
    <property type="component" value="Unassembled WGS sequence"/>
</dbReference>
<name>A0A4P9YWJ1_9FUNG</name>
<keyword evidence="3" id="KW-1185">Reference proteome</keyword>
<gene>
    <name evidence="2" type="ORF">SYNPS1DRAFT_23681</name>
</gene>
<protein>
    <recommendedName>
        <fullName evidence="1">DUF7905 domain-containing protein</fullName>
    </recommendedName>
</protein>
<accession>A0A4P9YWJ1</accession>
<organism evidence="2 3">
    <name type="scientific">Syncephalis pseudoplumigaleata</name>
    <dbReference type="NCBI Taxonomy" id="1712513"/>
    <lineage>
        <taxon>Eukaryota</taxon>
        <taxon>Fungi</taxon>
        <taxon>Fungi incertae sedis</taxon>
        <taxon>Zoopagomycota</taxon>
        <taxon>Zoopagomycotina</taxon>
        <taxon>Zoopagomycetes</taxon>
        <taxon>Zoopagales</taxon>
        <taxon>Piptocephalidaceae</taxon>
        <taxon>Syncephalis</taxon>
    </lineage>
</organism>
<evidence type="ECO:0000313" key="3">
    <source>
        <dbReference type="Proteomes" id="UP000278143"/>
    </source>
</evidence>
<feature type="domain" description="DUF7905" evidence="1">
    <location>
        <begin position="175"/>
        <end position="471"/>
    </location>
</feature>
<proteinExistence type="predicted"/>
<dbReference type="AlphaFoldDB" id="A0A4P9YWJ1"/>
<evidence type="ECO:0000259" key="1">
    <source>
        <dbReference type="Pfam" id="PF25482"/>
    </source>
</evidence>
<reference evidence="3" key="1">
    <citation type="journal article" date="2018" name="Nat. Microbiol.">
        <title>Leveraging single-cell genomics to expand the fungal tree of life.</title>
        <authorList>
            <person name="Ahrendt S.R."/>
            <person name="Quandt C.A."/>
            <person name="Ciobanu D."/>
            <person name="Clum A."/>
            <person name="Salamov A."/>
            <person name="Andreopoulos B."/>
            <person name="Cheng J.F."/>
            <person name="Woyke T."/>
            <person name="Pelin A."/>
            <person name="Henrissat B."/>
            <person name="Reynolds N.K."/>
            <person name="Benny G.L."/>
            <person name="Smith M.E."/>
            <person name="James T.Y."/>
            <person name="Grigoriev I.V."/>
        </authorList>
    </citation>
    <scope>NUCLEOTIDE SEQUENCE [LARGE SCALE GENOMIC DNA]</scope>
    <source>
        <strain evidence="3">Benny S71-1</strain>
    </source>
</reference>
<dbReference type="EMBL" id="KZ990365">
    <property type="protein sequence ID" value="RKP24225.1"/>
    <property type="molecule type" value="Genomic_DNA"/>
</dbReference>